<keyword evidence="1" id="KW-1133">Transmembrane helix</keyword>
<organism evidence="3 4">
    <name type="scientific">Parashewanella spongiae</name>
    <dbReference type="NCBI Taxonomy" id="342950"/>
    <lineage>
        <taxon>Bacteria</taxon>
        <taxon>Pseudomonadati</taxon>
        <taxon>Pseudomonadota</taxon>
        <taxon>Gammaproteobacteria</taxon>
        <taxon>Alteromonadales</taxon>
        <taxon>Shewanellaceae</taxon>
        <taxon>Parashewanella</taxon>
    </lineage>
</organism>
<protein>
    <submittedName>
        <fullName evidence="3">EscD/YscD/HrpQ family type III secretion system inner membrane ring protein</fullName>
    </submittedName>
</protein>
<gene>
    <name evidence="3" type="ORF">D5R81_02985</name>
</gene>
<dbReference type="AlphaFoldDB" id="A0A3A6U497"/>
<dbReference type="CDD" id="cd00060">
    <property type="entry name" value="FHA"/>
    <property type="match status" value="1"/>
</dbReference>
<feature type="transmembrane region" description="Helical" evidence="1">
    <location>
        <begin position="113"/>
        <end position="132"/>
    </location>
</feature>
<evidence type="ECO:0000256" key="1">
    <source>
        <dbReference type="SAM" id="Phobius"/>
    </source>
</evidence>
<dbReference type="Proteomes" id="UP000273022">
    <property type="component" value="Unassembled WGS sequence"/>
</dbReference>
<dbReference type="EMBL" id="QYYH01000012">
    <property type="protein sequence ID" value="RJY18916.1"/>
    <property type="molecule type" value="Genomic_DNA"/>
</dbReference>
<evidence type="ECO:0000259" key="2">
    <source>
        <dbReference type="Pfam" id="PF21937"/>
    </source>
</evidence>
<feature type="domain" description="YscD-like Bon-like" evidence="2">
    <location>
        <begin position="204"/>
        <end position="267"/>
    </location>
</feature>
<dbReference type="NCBIfam" id="TIGR02500">
    <property type="entry name" value="type_III_yscD"/>
    <property type="match status" value="1"/>
</dbReference>
<dbReference type="Pfam" id="PF21937">
    <property type="entry name" value="Yop-YscD_ppl_2nd"/>
    <property type="match status" value="1"/>
</dbReference>
<reference evidence="3 4" key="1">
    <citation type="submission" date="2018-09" db="EMBL/GenBank/DDBJ databases">
        <title>Phylogeny of the Shewanellaceae, and recommendation for two new genera, Pseudoshewanella and Parashewanella.</title>
        <authorList>
            <person name="Wang G."/>
        </authorList>
    </citation>
    <scope>NUCLEOTIDE SEQUENCE [LARGE SCALE GENOMIC DNA]</scope>
    <source>
        <strain evidence="3 4">KCTC 22492</strain>
    </source>
</reference>
<dbReference type="OrthoDB" id="7066518at2"/>
<dbReference type="RefSeq" id="WP_121852168.1">
    <property type="nucleotide sequence ID" value="NZ_CP037952.1"/>
</dbReference>
<keyword evidence="1" id="KW-0812">Transmembrane</keyword>
<sequence length="401" mass="44569">MPSTFKILWLNGPLKGRQLVLPLGSFTIGSDGDVLAVLDNSEQLEFDISEDKVSLVNETEVWVNGEKQESIDEIAHGEVIEIEGIAFILGDADTEIEAKSIPRKKMPKKSASHWALFIISVFSTLLIVLLLIDPVHAPQHSVTPKQWVDQRLTVNELDGIKSIWSENGVVTFNGFCENSQKLNQFVDEVKKHGILFVMHAECTDQLVTDVKQVLNQNGFQNVSVEQNIIPGSVTISGAIQAGERWNKAITVLKTIPSLVSWHVINESGVQIKPLIDALRKQNLIESLMITQLDDSIVITGEVDQNSEARVIKIAHNIKKIQQNGIKIVFQNIPVRHEVNRILTSPVVSFGGNSELPFIELENGYRLSIGNELDNGYVIEFIDIKGVDLSKNGQIIHIPLLF</sequence>
<dbReference type="InterPro" id="IPR053947">
    <property type="entry name" value="YscD_ppl__2nd"/>
</dbReference>
<name>A0A3A6U497_9GAMM</name>
<keyword evidence="1" id="KW-0472">Membrane</keyword>
<dbReference type="Gene3D" id="2.60.200.20">
    <property type="match status" value="1"/>
</dbReference>
<dbReference type="InterPro" id="IPR012843">
    <property type="entry name" value="YscD"/>
</dbReference>
<comment type="caution">
    <text evidence="3">The sequence shown here is derived from an EMBL/GenBank/DDBJ whole genome shotgun (WGS) entry which is preliminary data.</text>
</comment>
<keyword evidence="4" id="KW-1185">Reference proteome</keyword>
<evidence type="ECO:0000313" key="4">
    <source>
        <dbReference type="Proteomes" id="UP000273022"/>
    </source>
</evidence>
<proteinExistence type="predicted"/>
<accession>A0A3A6U497</accession>
<evidence type="ECO:0000313" key="3">
    <source>
        <dbReference type="EMBL" id="RJY18916.1"/>
    </source>
</evidence>